<dbReference type="AlphaFoldDB" id="A0A7J5ZZA6"/>
<evidence type="ECO:0000313" key="1">
    <source>
        <dbReference type="EMBL" id="KAF4075964.1"/>
    </source>
</evidence>
<protein>
    <submittedName>
        <fullName evidence="1">Uncharacterized protein</fullName>
    </submittedName>
</protein>
<reference evidence="1 2" key="1">
    <citation type="submission" date="2020-02" db="EMBL/GenBank/DDBJ databases">
        <title>A chromosome-scale genome assembly of the black bullhead catfish (Ameiurus melas).</title>
        <authorList>
            <person name="Wen M."/>
            <person name="Zham M."/>
            <person name="Cabau C."/>
            <person name="Klopp C."/>
            <person name="Donnadieu C."/>
            <person name="Roques C."/>
            <person name="Bouchez O."/>
            <person name="Lampietro C."/>
            <person name="Jouanno E."/>
            <person name="Herpin A."/>
            <person name="Louis A."/>
            <person name="Berthelot C."/>
            <person name="Parey E."/>
            <person name="Roest-Crollius H."/>
            <person name="Braasch I."/>
            <person name="Postlethwait J."/>
            <person name="Robinson-Rechavi M."/>
            <person name="Echchiki A."/>
            <person name="Begum T."/>
            <person name="Montfort J."/>
            <person name="Schartl M."/>
            <person name="Bobe J."/>
            <person name="Guiguen Y."/>
        </authorList>
    </citation>
    <scope>NUCLEOTIDE SEQUENCE [LARGE SCALE GENOMIC DNA]</scope>
    <source>
        <strain evidence="1">M_S1</strain>
        <tissue evidence="1">Blood</tissue>
    </source>
</reference>
<accession>A0A7J5ZZA6</accession>
<evidence type="ECO:0000313" key="2">
    <source>
        <dbReference type="Proteomes" id="UP000593565"/>
    </source>
</evidence>
<sequence>MMASNDRTWKNGTSSRGCVYNYCEGEHVSLTDLKKDFSNHRYLGKKNIPYYTDCIFNVANVCHVTDKSGLHGILKERGFKGDDGFSWWSLSVTDDDIARAKQNFTTSPAFQSESRYGNFRFTFNLKELLKRYSMQYCYRTAPILRVLDTRLYKQEIVYSVLVHPRYITRYKKYPRLPFDDQYLCGYSQGHMSWRCQSPSDDYKHCQDVCDEEGEYFVWDHVVVAFHMKPGWALRAKRHRLFDTLSACEVAPVNLLRKPQKKMSLYEAEAEIEKLKNIYL</sequence>
<gene>
    <name evidence="1" type="ORF">AMELA_G00224940</name>
</gene>
<organism evidence="1 2">
    <name type="scientific">Ameiurus melas</name>
    <name type="common">Black bullhead</name>
    <name type="synonym">Silurus melas</name>
    <dbReference type="NCBI Taxonomy" id="219545"/>
    <lineage>
        <taxon>Eukaryota</taxon>
        <taxon>Metazoa</taxon>
        <taxon>Chordata</taxon>
        <taxon>Craniata</taxon>
        <taxon>Vertebrata</taxon>
        <taxon>Euteleostomi</taxon>
        <taxon>Actinopterygii</taxon>
        <taxon>Neopterygii</taxon>
        <taxon>Teleostei</taxon>
        <taxon>Ostariophysi</taxon>
        <taxon>Siluriformes</taxon>
        <taxon>Ictaluridae</taxon>
        <taxon>Ameiurus</taxon>
    </lineage>
</organism>
<name>A0A7J5ZZA6_AMEME</name>
<comment type="caution">
    <text evidence="1">The sequence shown here is derived from an EMBL/GenBank/DDBJ whole genome shotgun (WGS) entry which is preliminary data.</text>
</comment>
<keyword evidence="2" id="KW-1185">Reference proteome</keyword>
<proteinExistence type="predicted"/>
<dbReference type="Proteomes" id="UP000593565">
    <property type="component" value="Unassembled WGS sequence"/>
</dbReference>
<dbReference type="EMBL" id="JAAGNN010000020">
    <property type="protein sequence ID" value="KAF4075964.1"/>
    <property type="molecule type" value="Genomic_DNA"/>
</dbReference>